<keyword evidence="3" id="KW-1185">Reference proteome</keyword>
<organism evidence="2 3">
    <name type="scientific">Acipenser ruthenus</name>
    <name type="common">Sterlet sturgeon</name>
    <dbReference type="NCBI Taxonomy" id="7906"/>
    <lineage>
        <taxon>Eukaryota</taxon>
        <taxon>Metazoa</taxon>
        <taxon>Chordata</taxon>
        <taxon>Craniata</taxon>
        <taxon>Vertebrata</taxon>
        <taxon>Euteleostomi</taxon>
        <taxon>Actinopterygii</taxon>
        <taxon>Chondrostei</taxon>
        <taxon>Acipenseriformes</taxon>
        <taxon>Acipenseridae</taxon>
        <taxon>Acipenser</taxon>
    </lineage>
</organism>
<accession>A0A444UKN9</accession>
<dbReference type="Proteomes" id="UP000289886">
    <property type="component" value="Unassembled WGS sequence"/>
</dbReference>
<evidence type="ECO:0000313" key="2">
    <source>
        <dbReference type="EMBL" id="RXM35736.1"/>
    </source>
</evidence>
<name>A0A444UKN9_ACIRT</name>
<gene>
    <name evidence="2" type="ORF">EOD39_12664</name>
</gene>
<proteinExistence type="predicted"/>
<dbReference type="AlphaFoldDB" id="A0A444UKN9"/>
<reference evidence="2 3" key="1">
    <citation type="submission" date="2019-01" db="EMBL/GenBank/DDBJ databases">
        <title>Draft Genome and Complete Hox-Cluster Characterization of the Sterlet Sturgeon (Acipenser ruthenus).</title>
        <authorList>
            <person name="Wei Q."/>
        </authorList>
    </citation>
    <scope>NUCLEOTIDE SEQUENCE [LARGE SCALE GENOMIC DNA]</scope>
    <source>
        <strain evidence="2">WHYD16114868_AA</strain>
        <tissue evidence="2">Blood</tissue>
    </source>
</reference>
<evidence type="ECO:0000313" key="3">
    <source>
        <dbReference type="Proteomes" id="UP000289886"/>
    </source>
</evidence>
<protein>
    <submittedName>
        <fullName evidence="2">Uncharacterized protein</fullName>
    </submittedName>
</protein>
<dbReference type="EMBL" id="SCEB01214371">
    <property type="protein sequence ID" value="RXM35736.1"/>
    <property type="molecule type" value="Genomic_DNA"/>
</dbReference>
<keyword evidence="1" id="KW-0175">Coiled coil</keyword>
<evidence type="ECO:0000256" key="1">
    <source>
        <dbReference type="SAM" id="Coils"/>
    </source>
</evidence>
<comment type="caution">
    <text evidence="2">The sequence shown here is derived from an EMBL/GenBank/DDBJ whole genome shotgun (WGS) entry which is preliminary data.</text>
</comment>
<sequence>MCSKQPVEPVTEKVTMDCSVTLLTHDYCSVPEPAALDVALSKNEELSKEIKELKTKLEEMTVKHATVCNDLPPRMRTSDFTRVIIVYIPHRFARYRHLMTFWQLIEPSTAKIVQSFYCIVIFIEEGKVDNGNTVEWLWDVADCKLTLQLKGIPGGASGMIYSKVSPVQMKGL</sequence>
<feature type="coiled-coil region" evidence="1">
    <location>
        <begin position="36"/>
        <end position="63"/>
    </location>
</feature>